<reference evidence="2 3" key="1">
    <citation type="journal article" date="2020" name="Phytopathology">
        <title>Genome Sequence Resources of Colletotrichum truncatum, C. plurivorum, C. musicola, and C. sojae: Four Species Pathogenic to Soybean (Glycine max).</title>
        <authorList>
            <person name="Rogerio F."/>
            <person name="Boufleur T.R."/>
            <person name="Ciampi-Guillardi M."/>
            <person name="Sukno S.A."/>
            <person name="Thon M.R."/>
            <person name="Massola Junior N.S."/>
            <person name="Baroncelli R."/>
        </authorList>
    </citation>
    <scope>NUCLEOTIDE SEQUENCE [LARGE SCALE GENOMIC DNA]</scope>
    <source>
        <strain evidence="2 3">LFN0009</strain>
    </source>
</reference>
<evidence type="ECO:0000256" key="1">
    <source>
        <dbReference type="SAM" id="MobiDB-lite"/>
    </source>
</evidence>
<gene>
    <name evidence="2" type="ORF">CSOJ01_12589</name>
</gene>
<organism evidence="2 3">
    <name type="scientific">Colletotrichum sojae</name>
    <dbReference type="NCBI Taxonomy" id="2175907"/>
    <lineage>
        <taxon>Eukaryota</taxon>
        <taxon>Fungi</taxon>
        <taxon>Dikarya</taxon>
        <taxon>Ascomycota</taxon>
        <taxon>Pezizomycotina</taxon>
        <taxon>Sordariomycetes</taxon>
        <taxon>Hypocreomycetidae</taxon>
        <taxon>Glomerellales</taxon>
        <taxon>Glomerellaceae</taxon>
        <taxon>Colletotrichum</taxon>
        <taxon>Colletotrichum orchidearum species complex</taxon>
    </lineage>
</organism>
<feature type="region of interest" description="Disordered" evidence="1">
    <location>
        <begin position="16"/>
        <end position="46"/>
    </location>
</feature>
<accession>A0A8H6MLD6</accession>
<proteinExistence type="predicted"/>
<evidence type="ECO:0000313" key="3">
    <source>
        <dbReference type="Proteomes" id="UP000652219"/>
    </source>
</evidence>
<protein>
    <submittedName>
        <fullName evidence="2">Uncharacterized protein</fullName>
    </submittedName>
</protein>
<comment type="caution">
    <text evidence="2">The sequence shown here is derived from an EMBL/GenBank/DDBJ whole genome shotgun (WGS) entry which is preliminary data.</text>
</comment>
<dbReference type="AlphaFoldDB" id="A0A8H6MLD6"/>
<sequence>MPFSSPFLPYHNSAGQTKIFNSPSRRRGVVGNEVDGQHHKVRPGGGKVSVKAGGIHRFNVHRESQGAMTVYLSASDSGLNYQLDRVFFEDWYGYWHDALLHEGKINFI</sequence>
<keyword evidence="3" id="KW-1185">Reference proteome</keyword>
<dbReference type="Proteomes" id="UP000652219">
    <property type="component" value="Unassembled WGS sequence"/>
</dbReference>
<name>A0A8H6MLD6_9PEZI</name>
<dbReference type="EMBL" id="WIGN01000329">
    <property type="protein sequence ID" value="KAF6798854.1"/>
    <property type="molecule type" value="Genomic_DNA"/>
</dbReference>
<evidence type="ECO:0000313" key="2">
    <source>
        <dbReference type="EMBL" id="KAF6798854.1"/>
    </source>
</evidence>